<sequence>MSLLLNLKCLGGPKRTGSVTIVGAVCRFSFRRRFLGSCYIGNTKYCSGFLGSRQDIGAEETFPFCEEAYFLLKVFRGMVLISSKLCFILGTCSSARNTLCTC</sequence>
<reference evidence="2" key="1">
    <citation type="submission" date="2024-07" db="EMBL/GenBank/DDBJ databases">
        <title>Two chromosome-level genome assemblies of Korean endemic species Abeliophyllum distichum and Forsythia ovata (Oleaceae).</title>
        <authorList>
            <person name="Jang H."/>
        </authorList>
    </citation>
    <scope>NUCLEOTIDE SEQUENCE [LARGE SCALE GENOMIC DNA]</scope>
</reference>
<keyword evidence="2" id="KW-1185">Reference proteome</keyword>
<gene>
    <name evidence="1" type="ORF">Fot_37614</name>
</gene>
<dbReference type="EMBL" id="JBFOLJ010000011">
    <property type="protein sequence ID" value="KAL2493857.1"/>
    <property type="molecule type" value="Genomic_DNA"/>
</dbReference>
<evidence type="ECO:0000313" key="1">
    <source>
        <dbReference type="EMBL" id="KAL2493857.1"/>
    </source>
</evidence>
<protein>
    <submittedName>
        <fullName evidence="1">V-ATPase 69 kDa subunit</fullName>
    </submittedName>
</protein>
<dbReference type="AlphaFoldDB" id="A0ABD1RZH1"/>
<proteinExistence type="predicted"/>
<evidence type="ECO:0000313" key="2">
    <source>
        <dbReference type="Proteomes" id="UP001604277"/>
    </source>
</evidence>
<name>A0ABD1RZH1_9LAMI</name>
<organism evidence="1 2">
    <name type="scientific">Forsythia ovata</name>
    <dbReference type="NCBI Taxonomy" id="205694"/>
    <lineage>
        <taxon>Eukaryota</taxon>
        <taxon>Viridiplantae</taxon>
        <taxon>Streptophyta</taxon>
        <taxon>Embryophyta</taxon>
        <taxon>Tracheophyta</taxon>
        <taxon>Spermatophyta</taxon>
        <taxon>Magnoliopsida</taxon>
        <taxon>eudicotyledons</taxon>
        <taxon>Gunneridae</taxon>
        <taxon>Pentapetalae</taxon>
        <taxon>asterids</taxon>
        <taxon>lamiids</taxon>
        <taxon>Lamiales</taxon>
        <taxon>Oleaceae</taxon>
        <taxon>Forsythieae</taxon>
        <taxon>Forsythia</taxon>
    </lineage>
</organism>
<accession>A0ABD1RZH1</accession>
<comment type="caution">
    <text evidence="1">The sequence shown here is derived from an EMBL/GenBank/DDBJ whole genome shotgun (WGS) entry which is preliminary data.</text>
</comment>
<dbReference type="Proteomes" id="UP001604277">
    <property type="component" value="Unassembled WGS sequence"/>
</dbReference>